<dbReference type="EMBL" id="UAPV01000001">
    <property type="protein sequence ID" value="SPT70433.1"/>
    <property type="molecule type" value="Genomic_DNA"/>
</dbReference>
<dbReference type="InterPro" id="IPR029045">
    <property type="entry name" value="ClpP/crotonase-like_dom_sf"/>
</dbReference>
<dbReference type="SMART" id="SM00228">
    <property type="entry name" value="PDZ"/>
    <property type="match status" value="1"/>
</dbReference>
<dbReference type="EC" id="3.4.21.102" evidence="9"/>
<keyword evidence="10" id="KW-1185">Reference proteome</keyword>
<dbReference type="GO" id="GO:0030288">
    <property type="term" value="C:outer membrane-bounded periplasmic space"/>
    <property type="evidence" value="ECO:0007669"/>
    <property type="project" value="TreeGrafter"/>
</dbReference>
<evidence type="ECO:0000259" key="8">
    <source>
        <dbReference type="SMART" id="SM00245"/>
    </source>
</evidence>
<gene>
    <name evidence="9" type="primary">prc</name>
    <name evidence="9" type="ORF">NCTC13093_01848</name>
</gene>
<keyword evidence="3 5" id="KW-0378">Hydrolase</keyword>
<dbReference type="Pfam" id="PF17804">
    <property type="entry name" value="TSP_NTD"/>
    <property type="match status" value="1"/>
</dbReference>
<keyword evidence="2 5" id="KW-0645">Protease</keyword>
<dbReference type="PANTHER" id="PTHR32060:SF22">
    <property type="entry name" value="CARBOXYL-TERMINAL-PROCESSING PEPTIDASE 3, CHLOROPLASTIC"/>
    <property type="match status" value="1"/>
</dbReference>
<keyword evidence="6" id="KW-0732">Signal</keyword>
<dbReference type="InterPro" id="IPR005151">
    <property type="entry name" value="Tail-specific_protease"/>
</dbReference>
<dbReference type="Pfam" id="PF11818">
    <property type="entry name" value="DUF3340"/>
    <property type="match status" value="1"/>
</dbReference>
<dbReference type="GO" id="GO:0007165">
    <property type="term" value="P:signal transduction"/>
    <property type="evidence" value="ECO:0007669"/>
    <property type="project" value="TreeGrafter"/>
</dbReference>
<dbReference type="GO" id="GO:0004252">
    <property type="term" value="F:serine-type endopeptidase activity"/>
    <property type="evidence" value="ECO:0007669"/>
    <property type="project" value="UniProtKB-EC"/>
</dbReference>
<dbReference type="Gene3D" id="2.30.42.10">
    <property type="match status" value="1"/>
</dbReference>
<protein>
    <submittedName>
        <fullName evidence="9">Tail-specific protease</fullName>
        <ecNumber evidence="9">3.4.21.102</ecNumber>
    </submittedName>
</protein>
<dbReference type="SUPFAM" id="SSF50156">
    <property type="entry name" value="PDZ domain-like"/>
    <property type="match status" value="1"/>
</dbReference>
<dbReference type="NCBIfam" id="TIGR00225">
    <property type="entry name" value="prc"/>
    <property type="match status" value="1"/>
</dbReference>
<evidence type="ECO:0000256" key="6">
    <source>
        <dbReference type="SAM" id="SignalP"/>
    </source>
</evidence>
<evidence type="ECO:0000256" key="4">
    <source>
        <dbReference type="ARBA" id="ARBA00022825"/>
    </source>
</evidence>
<dbReference type="SMART" id="SM00245">
    <property type="entry name" value="TSPc"/>
    <property type="match status" value="1"/>
</dbReference>
<feature type="chain" id="PRO_5015959781" evidence="6">
    <location>
        <begin position="22"/>
        <end position="696"/>
    </location>
</feature>
<dbReference type="GO" id="GO:0006508">
    <property type="term" value="P:proteolysis"/>
    <property type="evidence" value="ECO:0007669"/>
    <property type="project" value="UniProtKB-KW"/>
</dbReference>
<dbReference type="Proteomes" id="UP000250086">
    <property type="component" value="Unassembled WGS sequence"/>
</dbReference>
<dbReference type="RefSeq" id="WP_113744507.1">
    <property type="nucleotide sequence ID" value="NZ_UAPV01000001.1"/>
</dbReference>
<dbReference type="Gene3D" id="3.30.750.44">
    <property type="match status" value="1"/>
</dbReference>
<dbReference type="Pfam" id="PF03572">
    <property type="entry name" value="Peptidase_S41"/>
    <property type="match status" value="1"/>
</dbReference>
<proteinExistence type="inferred from homology"/>
<dbReference type="CDD" id="cd06782">
    <property type="entry name" value="cpPDZ_CPP-like"/>
    <property type="match status" value="1"/>
</dbReference>
<dbReference type="InterPro" id="IPR040573">
    <property type="entry name" value="TSP_N"/>
</dbReference>
<dbReference type="InterPro" id="IPR001478">
    <property type="entry name" value="PDZ"/>
</dbReference>
<feature type="domain" description="PDZ" evidence="7">
    <location>
        <begin position="246"/>
        <end position="323"/>
    </location>
</feature>
<keyword evidence="4 5" id="KW-0720">Serine protease</keyword>
<evidence type="ECO:0000313" key="9">
    <source>
        <dbReference type="EMBL" id="SPT70433.1"/>
    </source>
</evidence>
<dbReference type="Gene3D" id="3.90.226.10">
    <property type="entry name" value="2-enoyl-CoA Hydratase, Chain A, domain 1"/>
    <property type="match status" value="1"/>
</dbReference>
<evidence type="ECO:0000313" key="10">
    <source>
        <dbReference type="Proteomes" id="UP000250086"/>
    </source>
</evidence>
<comment type="similarity">
    <text evidence="1 5">Belongs to the peptidase S41A family.</text>
</comment>
<dbReference type="InterPro" id="IPR020992">
    <property type="entry name" value="Tail_Prtase_C"/>
</dbReference>
<evidence type="ECO:0000256" key="2">
    <source>
        <dbReference type="ARBA" id="ARBA00022670"/>
    </source>
</evidence>
<organism evidence="9 10">
    <name type="scientific">Anaerobiospirillum thomasii</name>
    <dbReference type="NCBI Taxonomy" id="179995"/>
    <lineage>
        <taxon>Bacteria</taxon>
        <taxon>Pseudomonadati</taxon>
        <taxon>Pseudomonadota</taxon>
        <taxon>Gammaproteobacteria</taxon>
        <taxon>Aeromonadales</taxon>
        <taxon>Succinivibrionaceae</taxon>
        <taxon>Anaerobiospirillum</taxon>
    </lineage>
</organism>
<name>A0A2X0V9I3_9GAMM</name>
<feature type="signal peptide" evidence="6">
    <location>
        <begin position="1"/>
        <end position="21"/>
    </location>
</feature>
<dbReference type="AlphaFoldDB" id="A0A2X0V9I3"/>
<evidence type="ECO:0000256" key="5">
    <source>
        <dbReference type="RuleBase" id="RU004404"/>
    </source>
</evidence>
<dbReference type="InterPro" id="IPR036034">
    <property type="entry name" value="PDZ_sf"/>
</dbReference>
<feature type="domain" description="Tail specific protease" evidence="8">
    <location>
        <begin position="327"/>
        <end position="528"/>
    </location>
</feature>
<dbReference type="InterPro" id="IPR004447">
    <property type="entry name" value="Peptidase_S41A"/>
</dbReference>
<sequence>MFKLNKLALLVPLCLCFGVQAKLNVPQSIDELPVLAQDNLHSVVCSRTANYFLRAHYKAVKLDNAFADNVIAQYLSYLDYNKSLYLQSEVDEIYNNRAEILKAIELCNLTYPYALYNENIKKRFKKYSFYLEKLKSGFDVDTDGVIEMDRSESAYFTSRQQLEDQWLKELKNEYINQILQGKSDEKAKERLKKRFESALSRLVQVETEDVFSTFENAFATAIDPHTSYLSKQASENFNDDINLSLEGIGAVLMADDEFTVINSLVAGSPAELSKKLKPKDKIVGVRQEDGTYDDIIGWRLNDVVKKIKGPKGSAVYLDIERDEGSTQKNFTVKLIRDKIKLQDRAAKGEVKLAGKDKVGVLSIKSFYTDLHKDIKKELEKLKKENISSLVIDLRSNGGGLLPEATSSTGLFIKDGPIVLVRDVVGNIMPQVDTDESVAYDGPIVVLINRLSASSSEIMAAALRDYGRAVIIGDTSFGKGTVQQNKHLARVYDYANEDYGSVHYTIAKFYRINGNSTQLKGVVPDITFPGLVDNTQVGERVEKNALNWDKIDSVDYQGYLNIDAYVPELTLRHNNRVKDNLAFRIMREDMDRYLALKEKKVLSVNLDKRRQMKDLEDKIALENTNARLNEMGKDPVKKVDDLPDDFEFPDALLNEAVNIASDFATLSSSKVHSAQNTPIFTMYSVSNKQDNSIESTN</sequence>
<evidence type="ECO:0000259" key="7">
    <source>
        <dbReference type="SMART" id="SM00228"/>
    </source>
</evidence>
<dbReference type="CDD" id="cd07560">
    <property type="entry name" value="Peptidase_S41_CPP"/>
    <property type="match status" value="1"/>
</dbReference>
<reference evidence="9 10" key="1">
    <citation type="submission" date="2018-06" db="EMBL/GenBank/DDBJ databases">
        <authorList>
            <consortium name="Pathogen Informatics"/>
            <person name="Doyle S."/>
        </authorList>
    </citation>
    <scope>NUCLEOTIDE SEQUENCE [LARGE SCALE GENOMIC DNA]</scope>
    <source>
        <strain evidence="9 10">NCTC13093</strain>
    </source>
</reference>
<accession>A0A2X0V9I3</accession>
<dbReference type="PANTHER" id="PTHR32060">
    <property type="entry name" value="TAIL-SPECIFIC PROTEASE"/>
    <property type="match status" value="1"/>
</dbReference>
<evidence type="ECO:0000256" key="3">
    <source>
        <dbReference type="ARBA" id="ARBA00022801"/>
    </source>
</evidence>
<evidence type="ECO:0000256" key="1">
    <source>
        <dbReference type="ARBA" id="ARBA00009179"/>
    </source>
</evidence>
<dbReference type="SUPFAM" id="SSF52096">
    <property type="entry name" value="ClpP/crotonase"/>
    <property type="match status" value="1"/>
</dbReference>